<feature type="compositionally biased region" description="Acidic residues" evidence="1">
    <location>
        <begin position="391"/>
        <end position="402"/>
    </location>
</feature>
<proteinExistence type="predicted"/>
<evidence type="ECO:0000313" key="3">
    <source>
        <dbReference type="Proteomes" id="UP001057375"/>
    </source>
</evidence>
<feature type="region of interest" description="Disordered" evidence="1">
    <location>
        <begin position="261"/>
        <end position="309"/>
    </location>
</feature>
<gene>
    <name evidence="2" type="ORF">ADUPG1_010309</name>
</gene>
<feature type="compositionally biased region" description="Basic residues" evidence="1">
    <location>
        <begin position="79"/>
        <end position="90"/>
    </location>
</feature>
<reference evidence="2" key="1">
    <citation type="submission" date="2022-03" db="EMBL/GenBank/DDBJ databases">
        <title>Draft genome sequence of Aduncisulcus paluster, a free-living microaerophilic Fornicata.</title>
        <authorList>
            <person name="Yuyama I."/>
            <person name="Kume K."/>
            <person name="Tamura T."/>
            <person name="Inagaki Y."/>
            <person name="Hashimoto T."/>
        </authorList>
    </citation>
    <scope>NUCLEOTIDE SEQUENCE</scope>
    <source>
        <strain evidence="2">NY0171</strain>
    </source>
</reference>
<sequence length="459" mass="53768">MSEMTIVRTKYLGGMIAKITKRKMKNPFEMLMWYYNNLHLVPHVIRDIFDKDKNPDLCEPDPPPKPRPKVVRKPGANQNRRKKRRKKKHSAFSLSPKTKKETKKSKSSKTAGDELYQEEESYEEEELFPFRVVEVPRPESDLLIPSIPSLKPSSVYEPGLFHLPSSLWLYHSLSHPQRLMEYYEDLCACGCECPCGGYYESECFCPESINAKRHEEEEKEQIESGDEASDEDTAINDSGEKDKKEVEPLTSINISIEKLEKRPTRKAASHNTLQFQDWEDEEEEEEEEERRLKTDLSSPSTRLAATKREQKCSGLCGRWKKIYKEQLEEEYINVQQEKRRRMKVSSKKVPVKKVPVKKVPVKKGRKKWLSMKFDEEEKGPRRSKRLGHNDWEEEEEEEEGELNEGIGKEKKEEGEGEEEDYSYLSVEMFAKRKEAEELSLVRKYVPSVFNLSSFHLNDE</sequence>
<evidence type="ECO:0000256" key="1">
    <source>
        <dbReference type="SAM" id="MobiDB-lite"/>
    </source>
</evidence>
<organism evidence="2 3">
    <name type="scientific">Aduncisulcus paluster</name>
    <dbReference type="NCBI Taxonomy" id="2918883"/>
    <lineage>
        <taxon>Eukaryota</taxon>
        <taxon>Metamonada</taxon>
        <taxon>Carpediemonas-like organisms</taxon>
        <taxon>Aduncisulcus</taxon>
    </lineage>
</organism>
<protein>
    <submittedName>
        <fullName evidence="2">Uncharacterized protein</fullName>
    </submittedName>
</protein>
<feature type="compositionally biased region" description="Acidic residues" evidence="1">
    <location>
        <begin position="217"/>
        <end position="234"/>
    </location>
</feature>
<name>A0ABQ5JVK2_9EUKA</name>
<feature type="region of interest" description="Disordered" evidence="1">
    <location>
        <begin position="216"/>
        <end position="249"/>
    </location>
</feature>
<keyword evidence="3" id="KW-1185">Reference proteome</keyword>
<dbReference type="Proteomes" id="UP001057375">
    <property type="component" value="Unassembled WGS sequence"/>
</dbReference>
<feature type="region of interest" description="Disordered" evidence="1">
    <location>
        <begin position="55"/>
        <end position="120"/>
    </location>
</feature>
<evidence type="ECO:0000313" key="2">
    <source>
        <dbReference type="EMBL" id="GKT13657.1"/>
    </source>
</evidence>
<feature type="non-terminal residue" evidence="2">
    <location>
        <position position="459"/>
    </location>
</feature>
<comment type="caution">
    <text evidence="2">The sequence shown here is derived from an EMBL/GenBank/DDBJ whole genome shotgun (WGS) entry which is preliminary data.</text>
</comment>
<feature type="region of interest" description="Disordered" evidence="1">
    <location>
        <begin position="370"/>
        <end position="419"/>
    </location>
</feature>
<dbReference type="EMBL" id="BQXS01011530">
    <property type="protein sequence ID" value="GKT13657.1"/>
    <property type="molecule type" value="Genomic_DNA"/>
</dbReference>
<feature type="compositionally biased region" description="Acidic residues" evidence="1">
    <location>
        <begin position="277"/>
        <end position="288"/>
    </location>
</feature>
<feature type="compositionally biased region" description="Basic and acidic residues" evidence="1">
    <location>
        <begin position="238"/>
        <end position="247"/>
    </location>
</feature>
<accession>A0ABQ5JVK2</accession>